<name>A0A4Y9XNU5_9AGAM</name>
<keyword evidence="1" id="KW-0560">Oxidoreductase</keyword>
<protein>
    <recommendedName>
        <fullName evidence="2">NADP-dependent oxidoreductase domain-containing protein</fullName>
    </recommendedName>
</protein>
<dbReference type="InterPro" id="IPR036812">
    <property type="entry name" value="NAD(P)_OxRdtase_dom_sf"/>
</dbReference>
<dbReference type="EMBL" id="SEOQ01001437">
    <property type="protein sequence ID" value="TFY51775.1"/>
    <property type="molecule type" value="Genomic_DNA"/>
</dbReference>
<dbReference type="InterPro" id="IPR023210">
    <property type="entry name" value="NADP_OxRdtase_dom"/>
</dbReference>
<dbReference type="GO" id="GO:0016491">
    <property type="term" value="F:oxidoreductase activity"/>
    <property type="evidence" value="ECO:0007669"/>
    <property type="project" value="UniProtKB-KW"/>
</dbReference>
<organism evidence="3 4">
    <name type="scientific">Dentipellis fragilis</name>
    <dbReference type="NCBI Taxonomy" id="205917"/>
    <lineage>
        <taxon>Eukaryota</taxon>
        <taxon>Fungi</taxon>
        <taxon>Dikarya</taxon>
        <taxon>Basidiomycota</taxon>
        <taxon>Agaricomycotina</taxon>
        <taxon>Agaricomycetes</taxon>
        <taxon>Russulales</taxon>
        <taxon>Hericiaceae</taxon>
        <taxon>Dentipellis</taxon>
    </lineage>
</organism>
<evidence type="ECO:0000313" key="4">
    <source>
        <dbReference type="Proteomes" id="UP000298327"/>
    </source>
</evidence>
<evidence type="ECO:0000313" key="3">
    <source>
        <dbReference type="EMBL" id="TFY51775.1"/>
    </source>
</evidence>
<dbReference type="OrthoDB" id="2310150at2759"/>
<gene>
    <name evidence="3" type="ORF">EVG20_g10842</name>
</gene>
<dbReference type="SUPFAM" id="SSF51430">
    <property type="entry name" value="NAD(P)-linked oxidoreductase"/>
    <property type="match status" value="1"/>
</dbReference>
<dbReference type="Proteomes" id="UP000298327">
    <property type="component" value="Unassembled WGS sequence"/>
</dbReference>
<proteinExistence type="predicted"/>
<dbReference type="PANTHER" id="PTHR43364:SF4">
    <property type="entry name" value="NAD(P)-LINKED OXIDOREDUCTASE SUPERFAMILY PROTEIN"/>
    <property type="match status" value="1"/>
</dbReference>
<dbReference type="PANTHER" id="PTHR43364">
    <property type="entry name" value="NADH-SPECIFIC METHYLGLYOXAL REDUCTASE-RELATED"/>
    <property type="match status" value="1"/>
</dbReference>
<feature type="domain" description="NADP-dependent oxidoreductase" evidence="2">
    <location>
        <begin position="15"/>
        <end position="140"/>
    </location>
</feature>
<reference evidence="3 4" key="1">
    <citation type="submission" date="2019-02" db="EMBL/GenBank/DDBJ databases">
        <title>Genome sequencing of the rare red list fungi Dentipellis fragilis.</title>
        <authorList>
            <person name="Buettner E."/>
            <person name="Kellner H."/>
        </authorList>
    </citation>
    <scope>NUCLEOTIDE SEQUENCE [LARGE SCALE GENOMIC DNA]</scope>
    <source>
        <strain evidence="3 4">DSM 105465</strain>
    </source>
</reference>
<comment type="caution">
    <text evidence="3">The sequence shown here is derived from an EMBL/GenBank/DDBJ whole genome shotgun (WGS) entry which is preliminary data.</text>
</comment>
<dbReference type="Pfam" id="PF00248">
    <property type="entry name" value="Aldo_ket_red"/>
    <property type="match status" value="1"/>
</dbReference>
<accession>A0A4Y9XNU5</accession>
<sequence length="201" mass="22895">MTFGAPGKEGARVHDLKDVEAILDAFQQHGHTEIDTARVYSGGTCEEYLGKIDWEGRGLQMETKLYPVPQKSVLFNDFINHTPESMRRHLDDSLKALNTDTLEMWYLHGPDRSTPYEVTLKAVNEFYKEGKFKRFGISNYMSYVFSSRFLAVAEGVGNAVIRPAGKWPKWFRSAARTGISSRRSTKASIMQSTGKYLRRMI</sequence>
<keyword evidence="4" id="KW-1185">Reference proteome</keyword>
<dbReference type="InterPro" id="IPR050523">
    <property type="entry name" value="AKR_Detox_Biosynth"/>
</dbReference>
<dbReference type="Gene3D" id="3.20.20.100">
    <property type="entry name" value="NADP-dependent oxidoreductase domain"/>
    <property type="match status" value="1"/>
</dbReference>
<dbReference type="AlphaFoldDB" id="A0A4Y9XNU5"/>
<evidence type="ECO:0000259" key="2">
    <source>
        <dbReference type="Pfam" id="PF00248"/>
    </source>
</evidence>
<evidence type="ECO:0000256" key="1">
    <source>
        <dbReference type="ARBA" id="ARBA00023002"/>
    </source>
</evidence>